<gene>
    <name evidence="1" type="ORF">GCM10010394_50580</name>
</gene>
<evidence type="ECO:0008006" key="3">
    <source>
        <dbReference type="Google" id="ProtNLM"/>
    </source>
</evidence>
<dbReference type="Proteomes" id="UP001500668">
    <property type="component" value="Unassembled WGS sequence"/>
</dbReference>
<accession>A0ABP3RPI1</accession>
<evidence type="ECO:0000313" key="1">
    <source>
        <dbReference type="EMBL" id="GAA0614432.1"/>
    </source>
</evidence>
<protein>
    <recommendedName>
        <fullName evidence="3">Secreted protein</fullName>
    </recommendedName>
</protein>
<reference evidence="2" key="1">
    <citation type="journal article" date="2019" name="Int. J. Syst. Evol. Microbiol.">
        <title>The Global Catalogue of Microorganisms (GCM) 10K type strain sequencing project: providing services to taxonomists for standard genome sequencing and annotation.</title>
        <authorList>
            <consortium name="The Broad Institute Genomics Platform"/>
            <consortium name="The Broad Institute Genome Sequencing Center for Infectious Disease"/>
            <person name="Wu L."/>
            <person name="Ma J."/>
        </authorList>
    </citation>
    <scope>NUCLEOTIDE SEQUENCE [LARGE SCALE GENOMIC DNA]</scope>
    <source>
        <strain evidence="2">JCM 5067</strain>
    </source>
</reference>
<comment type="caution">
    <text evidence="1">The sequence shown here is derived from an EMBL/GenBank/DDBJ whole genome shotgun (WGS) entry which is preliminary data.</text>
</comment>
<organism evidence="1 2">
    <name type="scientific">Streptomyces crystallinus</name>
    <dbReference type="NCBI Taxonomy" id="68191"/>
    <lineage>
        <taxon>Bacteria</taxon>
        <taxon>Bacillati</taxon>
        <taxon>Actinomycetota</taxon>
        <taxon>Actinomycetes</taxon>
        <taxon>Kitasatosporales</taxon>
        <taxon>Streptomycetaceae</taxon>
        <taxon>Streptomyces</taxon>
    </lineage>
</organism>
<dbReference type="EMBL" id="BAAACA010000035">
    <property type="protein sequence ID" value="GAA0614432.1"/>
    <property type="molecule type" value="Genomic_DNA"/>
</dbReference>
<proteinExistence type="predicted"/>
<keyword evidence="2" id="KW-1185">Reference proteome</keyword>
<dbReference type="RefSeq" id="WP_344076957.1">
    <property type="nucleotide sequence ID" value="NZ_BAAACA010000035.1"/>
</dbReference>
<name>A0ABP3RPI1_9ACTN</name>
<evidence type="ECO:0000313" key="2">
    <source>
        <dbReference type="Proteomes" id="UP001500668"/>
    </source>
</evidence>
<sequence length="133" mass="13312">MFGGGERGLRDRAGPGLLVLLATAGLAVLGPGAGSADAADSCGGRQVKTVRFATGELRVYKTHGYACALAIAKTPGARRQMSVTIQARGGGPVSDSGRFTRQAGPVTVHAINRCVRASGSVAGSGGSTGWILC</sequence>